<evidence type="ECO:0000313" key="11">
    <source>
        <dbReference type="Proteomes" id="UP000259273"/>
    </source>
</evidence>
<dbReference type="CDD" id="cd04301">
    <property type="entry name" value="NAT_SF"/>
    <property type="match status" value="1"/>
</dbReference>
<dbReference type="Gene3D" id="3.40.630.30">
    <property type="match status" value="1"/>
</dbReference>
<comment type="function">
    <text evidence="8">Catalyzes the acetylation of L-2,4-diaminobutyrate (DABA) to gamma-N-acetyl-alpha,gamma-diaminobutyric acid (ADABA) with acetyl coenzyme A.</text>
</comment>
<keyword evidence="5 8" id="KW-0808">Transferase</keyword>
<keyword evidence="6 8" id="KW-0012">Acyltransferase</keyword>
<dbReference type="STRING" id="1121937.GCA_000423125_00364"/>
<comment type="similarity">
    <text evidence="2 8">Belongs to the acetyltransferase family. EctA subfamily.</text>
</comment>
<reference evidence="10 11" key="1">
    <citation type="journal article" date="2018" name="Nat. Biotechnol.">
        <title>A standardized bacterial taxonomy based on genome phylogeny substantially revises the tree of life.</title>
        <authorList>
            <person name="Parks D.H."/>
            <person name="Chuvochina M."/>
            <person name="Waite D.W."/>
            <person name="Rinke C."/>
            <person name="Skarshewski A."/>
            <person name="Chaumeil P.A."/>
            <person name="Hugenholtz P."/>
        </authorList>
    </citation>
    <scope>NUCLEOTIDE SEQUENCE [LARGE SCALE GENOMIC DNA]</scope>
    <source>
        <strain evidence="10">UBA9158</strain>
    </source>
</reference>
<evidence type="ECO:0000256" key="3">
    <source>
        <dbReference type="ARBA" id="ARBA00012355"/>
    </source>
</evidence>
<dbReference type="EC" id="2.3.1.178" evidence="3 8"/>
<protein>
    <recommendedName>
        <fullName evidence="4 8">L-2,4-diaminobutyric acid acetyltransferase</fullName>
        <shortName evidence="8">DABA acetyltransferase</shortName>
        <ecNumber evidence="3 8">2.3.1.178</ecNumber>
    </recommendedName>
</protein>
<dbReference type="AlphaFoldDB" id="A0A3C1KLA8"/>
<dbReference type="UniPathway" id="UPA00067">
    <property type="reaction ID" value="UER00122"/>
</dbReference>
<comment type="catalytic activity">
    <reaction evidence="7 8">
        <text>L-2,4-diaminobutanoate + acetyl-CoA = (2S)-4-acetamido-2-aminobutanoate + CoA + H(+)</text>
        <dbReference type="Rhea" id="RHEA:16901"/>
        <dbReference type="ChEBI" id="CHEBI:15378"/>
        <dbReference type="ChEBI" id="CHEBI:57287"/>
        <dbReference type="ChEBI" id="CHEBI:57288"/>
        <dbReference type="ChEBI" id="CHEBI:58761"/>
        <dbReference type="ChEBI" id="CHEBI:58929"/>
        <dbReference type="EC" id="2.3.1.178"/>
    </reaction>
</comment>
<evidence type="ECO:0000256" key="8">
    <source>
        <dbReference type="RuleBase" id="RU365045"/>
    </source>
</evidence>
<dbReference type="InterPro" id="IPR000182">
    <property type="entry name" value="GNAT_dom"/>
</dbReference>
<comment type="pathway">
    <text evidence="1 8">Amine and polyamine biosynthesis; ectoine biosynthesis; L-ectoine from L-aspartate 4-semialdehyde: step 2/3.</text>
</comment>
<dbReference type="InterPro" id="IPR012772">
    <property type="entry name" value="Ectoine_EctA"/>
</dbReference>
<dbReference type="PANTHER" id="PTHR43877">
    <property type="entry name" value="AMINOALKYLPHOSPHONATE N-ACETYLTRANSFERASE-RELATED-RELATED"/>
    <property type="match status" value="1"/>
</dbReference>
<evidence type="ECO:0000256" key="2">
    <source>
        <dbReference type="ARBA" id="ARBA00010712"/>
    </source>
</evidence>
<evidence type="ECO:0000256" key="4">
    <source>
        <dbReference type="ARBA" id="ARBA00017935"/>
    </source>
</evidence>
<accession>A0A3C1KLA8</accession>
<evidence type="ECO:0000256" key="6">
    <source>
        <dbReference type="ARBA" id="ARBA00023315"/>
    </source>
</evidence>
<proteinExistence type="inferred from homology"/>
<evidence type="ECO:0000313" key="10">
    <source>
        <dbReference type="EMBL" id="HAN27467.1"/>
    </source>
</evidence>
<evidence type="ECO:0000259" key="9">
    <source>
        <dbReference type="PROSITE" id="PS51186"/>
    </source>
</evidence>
<dbReference type="SUPFAM" id="SSF55729">
    <property type="entry name" value="Acyl-CoA N-acyltransferases (Nat)"/>
    <property type="match status" value="1"/>
</dbReference>
<dbReference type="Proteomes" id="UP000259273">
    <property type="component" value="Unassembled WGS sequence"/>
</dbReference>
<dbReference type="GO" id="GO:0033816">
    <property type="term" value="F:diaminobutyrate acetyltransferase activity"/>
    <property type="evidence" value="ECO:0007669"/>
    <property type="project" value="UniProtKB-EC"/>
</dbReference>
<dbReference type="InterPro" id="IPR016181">
    <property type="entry name" value="Acyl_CoA_acyltransferase"/>
</dbReference>
<sequence length="171" mass="18596">MAQELTLRPPTATDGMAVHHLIAACPPLDTNSAYCNLVQCSHFASTSVLAEADGEVAGFISGHRIPERPDTLFIWQVAVGENGRGQGLAGRMLDAIVDRAGNEWIQHMETTITEDNAASWGLFQGFATRRGATLAREVWFDREAHFKGSHDSEIRARIGPLTASDLRAVAR</sequence>
<feature type="domain" description="N-acetyltransferase" evidence="9">
    <location>
        <begin position="5"/>
        <end position="145"/>
    </location>
</feature>
<dbReference type="NCBIfam" id="TIGR02406">
    <property type="entry name" value="ectoine_EctA"/>
    <property type="match status" value="1"/>
</dbReference>
<comment type="caution">
    <text evidence="10">The sequence shown here is derived from an EMBL/GenBank/DDBJ whole genome shotgun (WGS) entry which is preliminary data.</text>
</comment>
<dbReference type="EMBL" id="DMND01000099">
    <property type="protein sequence ID" value="HAN27467.1"/>
    <property type="molecule type" value="Genomic_DNA"/>
</dbReference>
<dbReference type="Pfam" id="PF00583">
    <property type="entry name" value="Acetyltransf_1"/>
    <property type="match status" value="1"/>
</dbReference>
<gene>
    <name evidence="8 10" type="primary">ectA</name>
    <name evidence="10" type="ORF">DCP75_07065</name>
</gene>
<dbReference type="InterPro" id="IPR050832">
    <property type="entry name" value="Bact_Acetyltransf"/>
</dbReference>
<evidence type="ECO:0000256" key="7">
    <source>
        <dbReference type="ARBA" id="ARBA00048924"/>
    </source>
</evidence>
<dbReference type="PROSITE" id="PS51186">
    <property type="entry name" value="GNAT"/>
    <property type="match status" value="1"/>
</dbReference>
<name>A0A3C1KLA8_9GAMM</name>
<dbReference type="GO" id="GO:0019491">
    <property type="term" value="P:ectoine biosynthetic process"/>
    <property type="evidence" value="ECO:0007669"/>
    <property type="project" value="UniProtKB-UniPathway"/>
</dbReference>
<organism evidence="10 11">
    <name type="scientific">Haliea salexigens</name>
    <dbReference type="NCBI Taxonomy" id="287487"/>
    <lineage>
        <taxon>Bacteria</taxon>
        <taxon>Pseudomonadati</taxon>
        <taxon>Pseudomonadota</taxon>
        <taxon>Gammaproteobacteria</taxon>
        <taxon>Cellvibrionales</taxon>
        <taxon>Halieaceae</taxon>
        <taxon>Haliea</taxon>
    </lineage>
</organism>
<evidence type="ECO:0000256" key="5">
    <source>
        <dbReference type="ARBA" id="ARBA00022679"/>
    </source>
</evidence>
<evidence type="ECO:0000256" key="1">
    <source>
        <dbReference type="ARBA" id="ARBA00004978"/>
    </source>
</evidence>